<keyword evidence="1" id="KW-0472">Membrane</keyword>
<proteinExistence type="predicted"/>
<evidence type="ECO:0000256" key="1">
    <source>
        <dbReference type="SAM" id="Phobius"/>
    </source>
</evidence>
<keyword evidence="3" id="KW-1185">Reference proteome</keyword>
<evidence type="ECO:0000313" key="3">
    <source>
        <dbReference type="Proteomes" id="UP001231189"/>
    </source>
</evidence>
<evidence type="ECO:0000313" key="2">
    <source>
        <dbReference type="EMBL" id="KAK1605251.1"/>
    </source>
</evidence>
<comment type="caution">
    <text evidence="2">The sequence shown here is derived from an EMBL/GenBank/DDBJ whole genome shotgun (WGS) entry which is preliminary data.</text>
</comment>
<organism evidence="2 3">
    <name type="scientific">Lolium multiflorum</name>
    <name type="common">Italian ryegrass</name>
    <name type="synonym">Lolium perenne subsp. multiflorum</name>
    <dbReference type="NCBI Taxonomy" id="4521"/>
    <lineage>
        <taxon>Eukaryota</taxon>
        <taxon>Viridiplantae</taxon>
        <taxon>Streptophyta</taxon>
        <taxon>Embryophyta</taxon>
        <taxon>Tracheophyta</taxon>
        <taxon>Spermatophyta</taxon>
        <taxon>Magnoliopsida</taxon>
        <taxon>Liliopsida</taxon>
        <taxon>Poales</taxon>
        <taxon>Poaceae</taxon>
        <taxon>BOP clade</taxon>
        <taxon>Pooideae</taxon>
        <taxon>Poodae</taxon>
        <taxon>Poeae</taxon>
        <taxon>Poeae Chloroplast Group 2 (Poeae type)</taxon>
        <taxon>Loliodinae</taxon>
        <taxon>Loliinae</taxon>
        <taxon>Lolium</taxon>
    </lineage>
</organism>
<keyword evidence="1" id="KW-1133">Transmembrane helix</keyword>
<gene>
    <name evidence="2" type="ORF">QYE76_028924</name>
</gene>
<keyword evidence="1" id="KW-0812">Transmembrane</keyword>
<dbReference type="Proteomes" id="UP001231189">
    <property type="component" value="Unassembled WGS sequence"/>
</dbReference>
<feature type="transmembrane region" description="Helical" evidence="1">
    <location>
        <begin position="20"/>
        <end position="39"/>
    </location>
</feature>
<name>A0AAD8QLW3_LOLMU</name>
<dbReference type="EMBL" id="JAUUTY010000007">
    <property type="protein sequence ID" value="KAK1605251.1"/>
    <property type="molecule type" value="Genomic_DNA"/>
</dbReference>
<protein>
    <submittedName>
        <fullName evidence="2">Uncharacterized protein</fullName>
    </submittedName>
</protein>
<sequence>MSTVSHGYNDQIVPLVLLDVATYAVMCWIPSSAVHLGWVQMDGRCRGASGVRCNGFFPGVRRDGLQCDVVEIASGKAMGEGAAA</sequence>
<reference evidence="2" key="1">
    <citation type="submission" date="2023-07" db="EMBL/GenBank/DDBJ databases">
        <title>A chromosome-level genome assembly of Lolium multiflorum.</title>
        <authorList>
            <person name="Chen Y."/>
            <person name="Copetti D."/>
            <person name="Kolliker R."/>
            <person name="Studer B."/>
        </authorList>
    </citation>
    <scope>NUCLEOTIDE SEQUENCE</scope>
    <source>
        <strain evidence="2">02402/16</strain>
        <tissue evidence="2">Leaf</tissue>
    </source>
</reference>
<accession>A0AAD8QLW3</accession>
<dbReference type="AlphaFoldDB" id="A0AAD8QLW3"/>